<dbReference type="InterPro" id="IPR050212">
    <property type="entry name" value="Ntdp-like"/>
</dbReference>
<dbReference type="SUPFAM" id="SSF159234">
    <property type="entry name" value="FomD-like"/>
    <property type="match status" value="1"/>
</dbReference>
<gene>
    <name evidence="3" type="ORF">ISU07_20350</name>
</gene>
<keyword evidence="4" id="KW-1185">Reference proteome</keyword>
<protein>
    <submittedName>
        <fullName evidence="3">DUF402 domain-containing protein</fullName>
    </submittedName>
</protein>
<dbReference type="Gene3D" id="2.40.380.10">
    <property type="entry name" value="FomD-like"/>
    <property type="match status" value="1"/>
</dbReference>
<dbReference type="GO" id="GO:0016787">
    <property type="term" value="F:hydrolase activity"/>
    <property type="evidence" value="ECO:0007669"/>
    <property type="project" value="UniProtKB-KW"/>
</dbReference>
<comment type="caution">
    <text evidence="3">The sequence shown here is derived from an EMBL/GenBank/DDBJ whole genome shotgun (WGS) entry which is preliminary data.</text>
</comment>
<dbReference type="PANTHER" id="PTHR39159:SF1">
    <property type="entry name" value="UPF0374 PROTEIN YGAC"/>
    <property type="match status" value="1"/>
</dbReference>
<sequence>MPYRPGDPIVRREVLHGLPWLESPVTVVADDGDVLAVRIDPGARFTFFDHPFSVHPWAAHEAWGGTTVLQVHREGAAYAVWLFFDAGVFRYWYVNFEAPVARHDGSFDTDDHGLDLIVHPDGRREWKDVDHLSELVRSGRMTGEQVVGVLHAAAEVTALLDADRRWWAPFDDWRP</sequence>
<evidence type="ECO:0000313" key="3">
    <source>
        <dbReference type="EMBL" id="MBF4765488.1"/>
    </source>
</evidence>
<dbReference type="InterPro" id="IPR035930">
    <property type="entry name" value="FomD-like_sf"/>
</dbReference>
<dbReference type="EMBL" id="JADKPN010000015">
    <property type="protein sequence ID" value="MBF4765488.1"/>
    <property type="molecule type" value="Genomic_DNA"/>
</dbReference>
<evidence type="ECO:0000313" key="4">
    <source>
        <dbReference type="Proteomes" id="UP000640489"/>
    </source>
</evidence>
<evidence type="ECO:0000256" key="1">
    <source>
        <dbReference type="ARBA" id="ARBA00022801"/>
    </source>
</evidence>
<dbReference type="AlphaFoldDB" id="A0A930VII2"/>
<organism evidence="3 4">
    <name type="scientific">Nocardioides islandensis</name>
    <dbReference type="NCBI Taxonomy" id="433663"/>
    <lineage>
        <taxon>Bacteria</taxon>
        <taxon>Bacillati</taxon>
        <taxon>Actinomycetota</taxon>
        <taxon>Actinomycetes</taxon>
        <taxon>Propionibacteriales</taxon>
        <taxon>Nocardioidaceae</taxon>
        <taxon>Nocardioides</taxon>
    </lineage>
</organism>
<feature type="domain" description="DUF402" evidence="2">
    <location>
        <begin position="44"/>
        <end position="163"/>
    </location>
</feature>
<dbReference type="RefSeq" id="WP_194708662.1">
    <property type="nucleotide sequence ID" value="NZ_JADKPN010000015.1"/>
</dbReference>
<dbReference type="Pfam" id="PF04167">
    <property type="entry name" value="DUF402"/>
    <property type="match status" value="1"/>
</dbReference>
<reference evidence="3" key="1">
    <citation type="submission" date="2020-11" db="EMBL/GenBank/DDBJ databases">
        <title>Nocardioides sp. nov., isolated from Soil of Cynanchum wilfordii Hemsley rhizosphere.</title>
        <authorList>
            <person name="Lee J.-S."/>
            <person name="Suh M.K."/>
            <person name="Kim J.-S."/>
        </authorList>
    </citation>
    <scope>NUCLEOTIDE SEQUENCE</scope>
    <source>
        <strain evidence="3">KCTC 19275</strain>
    </source>
</reference>
<proteinExistence type="predicted"/>
<dbReference type="Proteomes" id="UP000640489">
    <property type="component" value="Unassembled WGS sequence"/>
</dbReference>
<dbReference type="InterPro" id="IPR007295">
    <property type="entry name" value="DUF402"/>
</dbReference>
<name>A0A930VII2_9ACTN</name>
<accession>A0A930VII2</accession>
<dbReference type="PANTHER" id="PTHR39159">
    <property type="match status" value="1"/>
</dbReference>
<keyword evidence="1" id="KW-0378">Hydrolase</keyword>
<evidence type="ECO:0000259" key="2">
    <source>
        <dbReference type="Pfam" id="PF04167"/>
    </source>
</evidence>